<evidence type="ECO:0000256" key="4">
    <source>
        <dbReference type="ARBA" id="ARBA00023163"/>
    </source>
</evidence>
<dbReference type="Pfam" id="PF03466">
    <property type="entry name" value="LysR_substrate"/>
    <property type="match status" value="1"/>
</dbReference>
<dbReference type="Gene3D" id="3.40.190.290">
    <property type="match status" value="1"/>
</dbReference>
<evidence type="ECO:0000256" key="2">
    <source>
        <dbReference type="ARBA" id="ARBA00023015"/>
    </source>
</evidence>
<name>A0A3B0XMI7_9ZZZZ</name>
<feature type="domain" description="HTH lysR-type" evidence="5">
    <location>
        <begin position="3"/>
        <end position="60"/>
    </location>
</feature>
<dbReference type="InterPro" id="IPR005119">
    <property type="entry name" value="LysR_subst-bd"/>
</dbReference>
<evidence type="ECO:0000259" key="5">
    <source>
        <dbReference type="PROSITE" id="PS50931"/>
    </source>
</evidence>
<dbReference type="AlphaFoldDB" id="A0A3B0XMI7"/>
<evidence type="ECO:0000313" key="6">
    <source>
        <dbReference type="EMBL" id="VAW65940.1"/>
    </source>
</evidence>
<dbReference type="SUPFAM" id="SSF46785">
    <property type="entry name" value="Winged helix' DNA-binding domain"/>
    <property type="match status" value="1"/>
</dbReference>
<dbReference type="SUPFAM" id="SSF53850">
    <property type="entry name" value="Periplasmic binding protein-like II"/>
    <property type="match status" value="1"/>
</dbReference>
<dbReference type="PANTHER" id="PTHR30126">
    <property type="entry name" value="HTH-TYPE TRANSCRIPTIONAL REGULATOR"/>
    <property type="match status" value="1"/>
</dbReference>
<dbReference type="InterPro" id="IPR036388">
    <property type="entry name" value="WH-like_DNA-bd_sf"/>
</dbReference>
<protein>
    <recommendedName>
        <fullName evidence="5">HTH lysR-type domain-containing protein</fullName>
    </recommendedName>
</protein>
<dbReference type="EMBL" id="UOFG01000259">
    <property type="protein sequence ID" value="VAW65940.1"/>
    <property type="molecule type" value="Genomic_DNA"/>
</dbReference>
<evidence type="ECO:0000256" key="1">
    <source>
        <dbReference type="ARBA" id="ARBA00009437"/>
    </source>
</evidence>
<dbReference type="Pfam" id="PF00126">
    <property type="entry name" value="HTH_1"/>
    <property type="match status" value="1"/>
</dbReference>
<dbReference type="GO" id="GO:0003700">
    <property type="term" value="F:DNA-binding transcription factor activity"/>
    <property type="evidence" value="ECO:0007669"/>
    <property type="project" value="InterPro"/>
</dbReference>
<keyword evidence="3" id="KW-0238">DNA-binding</keyword>
<dbReference type="InterPro" id="IPR036390">
    <property type="entry name" value="WH_DNA-bd_sf"/>
</dbReference>
<evidence type="ECO:0000256" key="3">
    <source>
        <dbReference type="ARBA" id="ARBA00023125"/>
    </source>
</evidence>
<organism evidence="6">
    <name type="scientific">hydrothermal vent metagenome</name>
    <dbReference type="NCBI Taxonomy" id="652676"/>
    <lineage>
        <taxon>unclassified sequences</taxon>
        <taxon>metagenomes</taxon>
        <taxon>ecological metagenomes</taxon>
    </lineage>
</organism>
<gene>
    <name evidence="6" type="ORF">MNBD_GAMMA11-1375</name>
</gene>
<sequence length="289" mass="33186">MNITLQQINTLDAVIKQGSIQAGARRLNKTHPSVITALKKLENELGFTLFDRSGYRSTLTQQGEAFYRSSQRILSDIAELKTQVQHLNNHEEAEINIGIGDITPIPEALKTLREFSQQNRFTNLNLLFENLEGAHERLVDGNADLIIHHIDKSDPRFEYRDFCQVQIIPVVSADFLDAHISRHLKYTDLKKYTQCIIRSTANKNTSKNHFVLEHVPQITVGDQYTKKEIIMQGMAWGHMPEYLIKNELKSGQLLSIEGPYIKGQTIDIVISRLHKNRHGVMAERLWQMF</sequence>
<dbReference type="GO" id="GO:0000976">
    <property type="term" value="F:transcription cis-regulatory region binding"/>
    <property type="evidence" value="ECO:0007669"/>
    <property type="project" value="TreeGrafter"/>
</dbReference>
<dbReference type="Gene3D" id="1.10.10.10">
    <property type="entry name" value="Winged helix-like DNA-binding domain superfamily/Winged helix DNA-binding domain"/>
    <property type="match status" value="1"/>
</dbReference>
<accession>A0A3B0XMI7</accession>
<reference evidence="6" key="1">
    <citation type="submission" date="2018-06" db="EMBL/GenBank/DDBJ databases">
        <authorList>
            <person name="Zhirakovskaya E."/>
        </authorList>
    </citation>
    <scope>NUCLEOTIDE SEQUENCE</scope>
</reference>
<comment type="similarity">
    <text evidence="1">Belongs to the LysR transcriptional regulatory family.</text>
</comment>
<keyword evidence="2" id="KW-0805">Transcription regulation</keyword>
<dbReference type="PROSITE" id="PS50931">
    <property type="entry name" value="HTH_LYSR"/>
    <property type="match status" value="1"/>
</dbReference>
<keyword evidence="4" id="KW-0804">Transcription</keyword>
<dbReference type="PANTHER" id="PTHR30126:SF88">
    <property type="entry name" value="TRANSCRIPTIONAL REGULATOR-RELATED"/>
    <property type="match status" value="1"/>
</dbReference>
<proteinExistence type="inferred from homology"/>
<dbReference type="InterPro" id="IPR000847">
    <property type="entry name" value="LysR_HTH_N"/>
</dbReference>